<dbReference type="Proteomes" id="UP000500938">
    <property type="component" value="Chromosome"/>
</dbReference>
<dbReference type="KEGG" id="ggr:HKW67_12830"/>
<gene>
    <name evidence="1" type="ORF">HKW67_12830</name>
</gene>
<organism evidence="1 2">
    <name type="scientific">Gemmatimonas groenlandica</name>
    <dbReference type="NCBI Taxonomy" id="2732249"/>
    <lineage>
        <taxon>Bacteria</taxon>
        <taxon>Pseudomonadati</taxon>
        <taxon>Gemmatimonadota</taxon>
        <taxon>Gemmatimonadia</taxon>
        <taxon>Gemmatimonadales</taxon>
        <taxon>Gemmatimonadaceae</taxon>
        <taxon>Gemmatimonas</taxon>
    </lineage>
</organism>
<reference evidence="1 2" key="1">
    <citation type="submission" date="2020-05" db="EMBL/GenBank/DDBJ databases">
        <title>Complete genome sequence of Gemmatimonas greenlandica TET16.</title>
        <authorList>
            <person name="Zeng Y."/>
        </authorList>
    </citation>
    <scope>NUCLEOTIDE SEQUENCE [LARGE SCALE GENOMIC DNA]</scope>
    <source>
        <strain evidence="1 2">TET16</strain>
    </source>
</reference>
<dbReference type="AlphaFoldDB" id="A0A6M4IS35"/>
<accession>A0A6M4IS35</accession>
<keyword evidence="2" id="KW-1185">Reference proteome</keyword>
<dbReference type="RefSeq" id="WP_171225759.1">
    <property type="nucleotide sequence ID" value="NZ_CP053085.1"/>
</dbReference>
<evidence type="ECO:0000313" key="2">
    <source>
        <dbReference type="Proteomes" id="UP000500938"/>
    </source>
</evidence>
<dbReference type="EMBL" id="CP053085">
    <property type="protein sequence ID" value="QJR36327.1"/>
    <property type="molecule type" value="Genomic_DNA"/>
</dbReference>
<proteinExistence type="predicted"/>
<protein>
    <submittedName>
        <fullName evidence="1">Uncharacterized protein</fullName>
    </submittedName>
</protein>
<sequence>MDVLVRLEARPSDSPVVAHVNSIPVLPFGTRSRREVVTLYGVADAQSLALALAATVESERLEAHTGVVRHLGVWPDRGAVGDSAWRDGTTGRLVTQDLDIPLLTLEARASELLGACGSTLRRVAAGLAMPDWPEGTERALSFSFASTNVVASGGAGQSLEDDAGVESWLDSIRQADAFTFEVEGD</sequence>
<evidence type="ECO:0000313" key="1">
    <source>
        <dbReference type="EMBL" id="QJR36327.1"/>
    </source>
</evidence>
<name>A0A6M4IS35_9BACT</name>